<organism evidence="9 10">
    <name type="scientific">Lactuca virosa</name>
    <dbReference type="NCBI Taxonomy" id="75947"/>
    <lineage>
        <taxon>Eukaryota</taxon>
        <taxon>Viridiplantae</taxon>
        <taxon>Streptophyta</taxon>
        <taxon>Embryophyta</taxon>
        <taxon>Tracheophyta</taxon>
        <taxon>Spermatophyta</taxon>
        <taxon>Magnoliopsida</taxon>
        <taxon>eudicotyledons</taxon>
        <taxon>Gunneridae</taxon>
        <taxon>Pentapetalae</taxon>
        <taxon>asterids</taxon>
        <taxon>campanulids</taxon>
        <taxon>Asterales</taxon>
        <taxon>Asteraceae</taxon>
        <taxon>Cichorioideae</taxon>
        <taxon>Cichorieae</taxon>
        <taxon>Lactucinae</taxon>
        <taxon>Lactuca</taxon>
    </lineage>
</organism>
<name>A0AAU9NI20_9ASTR</name>
<keyword evidence="3" id="KW-0677">Repeat</keyword>
<dbReference type="InterPro" id="IPR027417">
    <property type="entry name" value="P-loop_NTPase"/>
</dbReference>
<evidence type="ECO:0000256" key="2">
    <source>
        <dbReference type="ARBA" id="ARBA00022614"/>
    </source>
</evidence>
<dbReference type="PROSITE" id="PS50104">
    <property type="entry name" value="TIR"/>
    <property type="match status" value="1"/>
</dbReference>
<dbReference type="InterPro" id="IPR044974">
    <property type="entry name" value="Disease_R_plants"/>
</dbReference>
<gene>
    <name evidence="9" type="ORF">LVIROSA_LOCUS23825</name>
</gene>
<dbReference type="Pfam" id="PF01582">
    <property type="entry name" value="TIR"/>
    <property type="match status" value="1"/>
</dbReference>
<feature type="domain" description="TIR" evidence="8">
    <location>
        <begin position="18"/>
        <end position="181"/>
    </location>
</feature>
<keyword evidence="5" id="KW-0611">Plant defense</keyword>
<dbReference type="GO" id="GO:0043531">
    <property type="term" value="F:ADP binding"/>
    <property type="evidence" value="ECO:0007669"/>
    <property type="project" value="InterPro"/>
</dbReference>
<evidence type="ECO:0000256" key="7">
    <source>
        <dbReference type="ARBA" id="ARBA00047304"/>
    </source>
</evidence>
<keyword evidence="6" id="KW-0520">NAD</keyword>
<evidence type="ECO:0000313" key="9">
    <source>
        <dbReference type="EMBL" id="CAH1437498.1"/>
    </source>
</evidence>
<dbReference type="Pfam" id="PF23282">
    <property type="entry name" value="WHD_ROQ1"/>
    <property type="match status" value="1"/>
</dbReference>
<dbReference type="InterPro" id="IPR042197">
    <property type="entry name" value="Apaf_helical"/>
</dbReference>
<accession>A0AAU9NI20</accession>
<dbReference type="InterPro" id="IPR035897">
    <property type="entry name" value="Toll_tir_struct_dom_sf"/>
</dbReference>
<dbReference type="InterPro" id="IPR032675">
    <property type="entry name" value="LRR_dom_sf"/>
</dbReference>
<dbReference type="GO" id="GO:0007165">
    <property type="term" value="P:signal transduction"/>
    <property type="evidence" value="ECO:0007669"/>
    <property type="project" value="InterPro"/>
</dbReference>
<evidence type="ECO:0000256" key="5">
    <source>
        <dbReference type="ARBA" id="ARBA00022821"/>
    </source>
</evidence>
<keyword evidence="10" id="KW-1185">Reference proteome</keyword>
<dbReference type="Pfam" id="PF23286">
    <property type="entry name" value="LRR_13"/>
    <property type="match status" value="1"/>
</dbReference>
<dbReference type="PANTHER" id="PTHR11017">
    <property type="entry name" value="LEUCINE-RICH REPEAT-CONTAINING PROTEIN"/>
    <property type="match status" value="1"/>
</dbReference>
<keyword evidence="4" id="KW-0378">Hydrolase</keyword>
<evidence type="ECO:0000256" key="3">
    <source>
        <dbReference type="ARBA" id="ARBA00022737"/>
    </source>
</evidence>
<dbReference type="Gene3D" id="3.40.50.300">
    <property type="entry name" value="P-loop containing nucleotide triphosphate hydrolases"/>
    <property type="match status" value="1"/>
</dbReference>
<sequence>MASSSSSSSSSSCKLSLRKYDVFLSFRGEDTRKTFVDHIYSALHQKGIGTFQDGEKLERGKSIRPELLKAIGESSIAIIVFSKNYASSSWCLDELVEIIKQHKETNQIVYPVFYGVDPSEVRKQEGLFGEGFAIHEGGKVEVWRDALVEAANLSGWDTKAIANGHEAECVKAIIKHIQGSLYHKYSIIEEKLIGIIPRVEKVKSLLRMELREVRMIGIWGMGGSGKTTIARYVFRELSHHFDNTRFVVNVREIAEKSGLHSVQQELLLSMDRNLDMHQGTQTIRKMFSRQKVLIVLDDVDELSQLDALAGDCTWFGEGSRIIITTRNERLLLAHGINEDIYNVDLLNTDEALQLFSLYAFRMNTPTKGYEQHAHLVVQYAAGHPLTLKVLGNSLRGRDMKKWITTMDRLKEIPKTETLETLKVSFDALEDIQKEIFLDIACFFKGWHSVEVYKILDCCGFDTEKWVSDLVQRALVSISSERLDMHDMIQEMGQHIVHGKSYKDPQNHSRLWKPQQVLDVLVSNKGTEEIQAIVVEGFHSAESLNFTLAFKNMTNLRLLHLDTKGMHFIGPEYLPSSLQYLNWKNYTANSLPSSFGSGNLVGIHMHSSSLVELWKGVKHLHNLKFIDCQESKKLTKTPNFTGIPNLERLELSGCSSLVKVHESIGCLEKLKSLDLSNCYELKSFPSYIMMKSLETLSLRHCNNLRKFPEIQGKMDRLSHIYLHHTSIEQLPESILNITNLSVLSLLGCINLTSLPNTISMLQSLTYLDVRRCIKLATLPKDLGNIASLEHLLVSTVTQLPSSIINLKNLKTFSAVEPPSSIPQKKGFLDWFFEHKNSKKNSNLSRHSLYQFLPSLSSLTSLKELGLCNLHEGMTLPVDIGTLSSLEYLILCDNQFTKLPFSISQLSVLKRLDVSNCPRLEELPELPPTLALLFANNCKSLRTITSLSSTLRQVSFLGCRRLEDQHTVLNKALQGYNVVKHQTSVLLPGIEIPNWFQSERTGIGKTVIELPGNWNNVITGISVCVVADLMGLTRPISLTLSTKQIPFTNRNGMCHSDRLHLWMEYVSFDLLQCSYEGILQDDWITTTPGLILTVSTETSGVKICGVRFVYKDVNLEEMSSVDSCVMKKESKFLRCFKEMEFDGVTYSLQPGVKYVCDGDATFDRLSWNEKHECYRSGRSLIKVGMNILD</sequence>
<dbReference type="InterPro" id="IPR058192">
    <property type="entry name" value="WHD_ROQ1-like"/>
</dbReference>
<reference evidence="9 10" key="1">
    <citation type="submission" date="2022-01" db="EMBL/GenBank/DDBJ databases">
        <authorList>
            <person name="Xiong W."/>
            <person name="Schranz E."/>
        </authorList>
    </citation>
    <scope>NUCLEOTIDE SEQUENCE [LARGE SCALE GENOMIC DNA]</scope>
</reference>
<dbReference type="GO" id="GO:0006952">
    <property type="term" value="P:defense response"/>
    <property type="evidence" value="ECO:0007669"/>
    <property type="project" value="InterPro"/>
</dbReference>
<proteinExistence type="predicted"/>
<evidence type="ECO:0000256" key="1">
    <source>
        <dbReference type="ARBA" id="ARBA00011982"/>
    </source>
</evidence>
<dbReference type="Proteomes" id="UP001157418">
    <property type="component" value="Unassembled WGS sequence"/>
</dbReference>
<dbReference type="PRINTS" id="PR00364">
    <property type="entry name" value="DISEASERSIST"/>
</dbReference>
<dbReference type="PANTHER" id="PTHR11017:SF544">
    <property type="entry name" value="ADP-RIBOSYL CYCLASE_CYCLIC ADP-RIBOSE HYDROLASE"/>
    <property type="match status" value="1"/>
</dbReference>
<dbReference type="SUPFAM" id="SSF52058">
    <property type="entry name" value="L domain-like"/>
    <property type="match status" value="2"/>
</dbReference>
<dbReference type="Pfam" id="PF20160">
    <property type="entry name" value="C-JID"/>
    <property type="match status" value="1"/>
</dbReference>
<dbReference type="InterPro" id="IPR000157">
    <property type="entry name" value="TIR_dom"/>
</dbReference>
<evidence type="ECO:0000259" key="8">
    <source>
        <dbReference type="PROSITE" id="PS50104"/>
    </source>
</evidence>
<dbReference type="EC" id="3.2.2.6" evidence="1"/>
<evidence type="ECO:0000313" key="10">
    <source>
        <dbReference type="Proteomes" id="UP001157418"/>
    </source>
</evidence>
<dbReference type="FunFam" id="3.40.50.10140:FF:000007">
    <property type="entry name" value="Disease resistance protein (TIR-NBS-LRR class)"/>
    <property type="match status" value="1"/>
</dbReference>
<keyword evidence="2" id="KW-0433">Leucine-rich repeat</keyword>
<dbReference type="SUPFAM" id="SSF52200">
    <property type="entry name" value="Toll/Interleukin receptor TIR domain"/>
    <property type="match status" value="1"/>
</dbReference>
<dbReference type="SMART" id="SM00255">
    <property type="entry name" value="TIR"/>
    <property type="match status" value="1"/>
</dbReference>
<dbReference type="InterPro" id="IPR045344">
    <property type="entry name" value="C-JID"/>
</dbReference>
<dbReference type="InterPro" id="IPR058546">
    <property type="entry name" value="RPS4B/Roq1-like_LRR"/>
</dbReference>
<dbReference type="Gene3D" id="3.40.50.10140">
    <property type="entry name" value="Toll/interleukin-1 receptor homology (TIR) domain"/>
    <property type="match status" value="1"/>
</dbReference>
<comment type="caution">
    <text evidence="9">The sequence shown here is derived from an EMBL/GenBank/DDBJ whole genome shotgun (WGS) entry which is preliminary data.</text>
</comment>
<dbReference type="EMBL" id="CAKMRJ010004445">
    <property type="protein sequence ID" value="CAH1437498.1"/>
    <property type="molecule type" value="Genomic_DNA"/>
</dbReference>
<dbReference type="AlphaFoldDB" id="A0AAU9NI20"/>
<evidence type="ECO:0000256" key="6">
    <source>
        <dbReference type="ARBA" id="ARBA00023027"/>
    </source>
</evidence>
<evidence type="ECO:0000256" key="4">
    <source>
        <dbReference type="ARBA" id="ARBA00022801"/>
    </source>
</evidence>
<protein>
    <recommendedName>
        <fullName evidence="1">ADP-ribosyl cyclase/cyclic ADP-ribose hydrolase</fullName>
        <ecNumber evidence="1">3.2.2.6</ecNumber>
    </recommendedName>
</protein>
<dbReference type="Pfam" id="PF00931">
    <property type="entry name" value="NB-ARC"/>
    <property type="match status" value="1"/>
</dbReference>
<dbReference type="SUPFAM" id="SSF52540">
    <property type="entry name" value="P-loop containing nucleoside triphosphate hydrolases"/>
    <property type="match status" value="1"/>
</dbReference>
<dbReference type="GO" id="GO:0061809">
    <property type="term" value="F:NAD+ nucleosidase activity, cyclic ADP-ribose generating"/>
    <property type="evidence" value="ECO:0007669"/>
    <property type="project" value="UniProtKB-EC"/>
</dbReference>
<dbReference type="Gene3D" id="3.80.10.10">
    <property type="entry name" value="Ribonuclease Inhibitor"/>
    <property type="match status" value="3"/>
</dbReference>
<dbReference type="Gene3D" id="1.10.8.430">
    <property type="entry name" value="Helical domain of apoptotic protease-activating factors"/>
    <property type="match status" value="1"/>
</dbReference>
<dbReference type="InterPro" id="IPR002182">
    <property type="entry name" value="NB-ARC"/>
</dbReference>
<comment type="catalytic activity">
    <reaction evidence="7">
        <text>NAD(+) + H2O = ADP-D-ribose + nicotinamide + H(+)</text>
        <dbReference type="Rhea" id="RHEA:16301"/>
        <dbReference type="ChEBI" id="CHEBI:15377"/>
        <dbReference type="ChEBI" id="CHEBI:15378"/>
        <dbReference type="ChEBI" id="CHEBI:17154"/>
        <dbReference type="ChEBI" id="CHEBI:57540"/>
        <dbReference type="ChEBI" id="CHEBI:57967"/>
        <dbReference type="EC" id="3.2.2.6"/>
    </reaction>
    <physiologicalReaction direction="left-to-right" evidence="7">
        <dbReference type="Rhea" id="RHEA:16302"/>
    </physiologicalReaction>
</comment>